<dbReference type="InterPro" id="IPR036971">
    <property type="entry name" value="PDEase_catalytic_dom_sf"/>
</dbReference>
<keyword evidence="2 6" id="KW-0378">Hydrolase</keyword>
<comment type="caution">
    <text evidence="9">The sequence shown here is derived from an EMBL/GenBank/DDBJ whole genome shotgun (WGS) entry which is preliminary data.</text>
</comment>
<feature type="binding site" evidence="4">
    <location>
        <position position="1519"/>
    </location>
    <ligand>
        <name>AMP</name>
        <dbReference type="ChEBI" id="CHEBI:456215"/>
    </ligand>
</feature>
<dbReference type="InterPro" id="IPR003607">
    <property type="entry name" value="HD/PDEase_dom"/>
</dbReference>
<keyword evidence="1 5" id="KW-0479">Metal-binding</keyword>
<feature type="active site" description="Proton donor" evidence="3">
    <location>
        <position position="1273"/>
    </location>
</feature>
<sequence length="1655" mass="192550">MNNSLSCDNSNSVISPKTSNNIVDKRRKSVISSLYSSSPSYTSLNKSSVNSSKTSSICSINTGKNRIINNKNTSLLPYLFGENNSPELCSILELYELFENIKQIEKNGLNYHYNNNSMNVANINMNNNCNNIVGNGSQFYFQLTNSLSNTNNNSISNMYDSINPILYTPETINNDTSNHYLNTRRKLTPTSMNSSLSSNNIADDYYNDEYICEKKCSLIRKHLEKYLKSNLSGYELCKLINIYLSLLFQTPLSMVLFYDKFSDELIGSFPTKGTWNNYIPKNISNRWLDYKTTCKHNTHICEHNKCKLNYYNNNRDEINNMDIKFNNIYNKNDCLKLRNGNIINNRRATFPPQTIGNKIRYKSRIIDLTQNVELIENKRFIPESDVKRKDYESDEYDLLRFSMSTINCDNNKSFLKQIISQGQKQNFYYFNYTTNICDYIIKNNYNYNDNSNSSNSVNSEINYGNKYKNIRIIKDDKNDGVDNIFGLYFYNKLRDIEQLPCDIAISTQCSRCNNICRRTMHEHDFASNDDDNKFISNMNSDYIEEICKEDNVNCISNSCSIANENHKSDCKNVNSKLLSEYIENNSTNIGDYPVILVSPPSVNNENNNIQKCCICENNNNKSKSTSIRGSLTTRVLNSEFSDTDINIDTRVNLYQRYSNYKIPVITCPIFDVRSNSNKLIGIILCLQPQNPNILLLRNLILEIQSLICLFIECKKLNYSITQLYIYNELHRWVFKPLNSQKKYLLVDKCELSLSIDIISRICHYINLFTPVQYYLVYINKTNYYVCIYGPRKYIGYKISNNKSIISKLTKNRKVIVVNDFDNCDLFENINGDKNGRFRMINSAFIPIYIKNENVSIVLQLVNRLNINGYYLNYENDDSNINNHSNNIKNCFNNDRSVKTNETSSNNDSVSSLSMNSRITYSNKSSISSMFNISHTLNNCNVNIGLSGSNKYNTIENICFNNIESGMNFVDDNKYKIKNFTILDLHIYKTILKHLLNEFQQEILSLNMYLYYRTLRNTNGSGTYQSNHKLHKSIKNNFGIISLENNNQYQSDTSSICGCSNMLNIDNDSNFSNNNYYYHNGKCEYIHINDDSSPDIIIGKNRAKYRRQYNNNLGEYYDDYDTYSYNDDNNINKHSDIKSLDSYKKPKFNDSISSVSNTSISNNNNNTSDVSRNTSINICDSNNNLSEKTIIIHKLKKEIERYSTFEKKILDKRLNIYRELEFPLWVHNWNVHKRFLLDLFSYLGFTQKWNWSENNLSLLFDIIHDSYNKDVPYHNIFHALQVVQVCYIILRKFGVMLVLNDIQKFTLIFAALCHDIDHPGVNNFFLKECNSRLSIKYNDNSILENHHCNYVFKLLNYNIENTDIRNSFTKEENVEFRRLFIKSILSTDMSNHSKLLNILQEYISKNTSDNINNANINCSDYCNSNYVNNTFESDELDLAIFGENIDDNSIISIIDKELLVESLLHASDISNPLIPFEISKKWASLIQEEFKLQAELERQHNIPITPFMDVNDELGKIEAQIGFLEYAVIPQWKILSRIIPRGNMLLKQAEINREKWFEKSINCNIKNGTLFDFTLDKLKKSTISGNNVLEDKIISVSSDIKNKINYFKCEKYKLDTGNIRENSNNMRLSEYEHLNNKKLLLVSITEFVNEEYINII</sequence>
<evidence type="ECO:0000256" key="1">
    <source>
        <dbReference type="ARBA" id="ARBA00022723"/>
    </source>
</evidence>
<proteinExistence type="inferred from homology"/>
<evidence type="ECO:0000256" key="6">
    <source>
        <dbReference type="RuleBase" id="RU363067"/>
    </source>
</evidence>
<evidence type="ECO:0000256" key="3">
    <source>
        <dbReference type="PIRSR" id="PIRSR623088-1"/>
    </source>
</evidence>
<dbReference type="Gene3D" id="1.10.1300.10">
    <property type="entry name" value="3'5'-cyclic nucleotide phosphodiesterase, catalytic domain"/>
    <property type="match status" value="1"/>
</dbReference>
<dbReference type="PANTHER" id="PTHR11347">
    <property type="entry name" value="CYCLIC NUCLEOTIDE PHOSPHODIESTERASE"/>
    <property type="match status" value="1"/>
</dbReference>
<organism evidence="9 10">
    <name type="scientific">Cryptosporidium xiaoi</name>
    <dbReference type="NCBI Taxonomy" id="659607"/>
    <lineage>
        <taxon>Eukaryota</taxon>
        <taxon>Sar</taxon>
        <taxon>Alveolata</taxon>
        <taxon>Apicomplexa</taxon>
        <taxon>Conoidasida</taxon>
        <taxon>Coccidia</taxon>
        <taxon>Eucoccidiorida</taxon>
        <taxon>Eimeriorina</taxon>
        <taxon>Cryptosporidiidae</taxon>
        <taxon>Cryptosporidium</taxon>
    </lineage>
</organism>
<feature type="binding site" evidence="5">
    <location>
        <position position="1467"/>
    </location>
    <ligand>
        <name>Zn(2+)</name>
        <dbReference type="ChEBI" id="CHEBI:29105"/>
        <label>1</label>
    </ligand>
</feature>
<feature type="binding site" evidence="5">
    <location>
        <position position="1277"/>
    </location>
    <ligand>
        <name>Zn(2+)</name>
        <dbReference type="ChEBI" id="CHEBI:29105"/>
        <label>1</label>
    </ligand>
</feature>
<dbReference type="SMART" id="SM00471">
    <property type="entry name" value="HDc"/>
    <property type="match status" value="1"/>
</dbReference>
<dbReference type="CDD" id="cd00077">
    <property type="entry name" value="HDc"/>
    <property type="match status" value="1"/>
</dbReference>
<feature type="binding site" evidence="5">
    <location>
        <position position="1313"/>
    </location>
    <ligand>
        <name>Zn(2+)</name>
        <dbReference type="ChEBI" id="CHEBI:29105"/>
        <label>1</label>
    </ligand>
</feature>
<evidence type="ECO:0000256" key="7">
    <source>
        <dbReference type="SAM" id="MobiDB-lite"/>
    </source>
</evidence>
<feature type="binding site" evidence="5">
    <location>
        <position position="1314"/>
    </location>
    <ligand>
        <name>Zn(2+)</name>
        <dbReference type="ChEBI" id="CHEBI:29105"/>
        <label>1</label>
    </ligand>
</feature>
<dbReference type="InterPro" id="IPR002073">
    <property type="entry name" value="PDEase_catalytic_dom"/>
</dbReference>
<dbReference type="InterPro" id="IPR023174">
    <property type="entry name" value="PDEase_CS"/>
</dbReference>
<dbReference type="GO" id="GO:0007165">
    <property type="term" value="P:signal transduction"/>
    <property type="evidence" value="ECO:0007669"/>
    <property type="project" value="InterPro"/>
</dbReference>
<feature type="binding site" evidence="5">
    <location>
        <position position="1314"/>
    </location>
    <ligand>
        <name>Zn(2+)</name>
        <dbReference type="ChEBI" id="CHEBI:29105"/>
        <label>2</label>
    </ligand>
</feature>
<dbReference type="GO" id="GO:0046872">
    <property type="term" value="F:metal ion binding"/>
    <property type="evidence" value="ECO:0007669"/>
    <property type="project" value="UniProtKB-KW"/>
</dbReference>
<feature type="domain" description="PDEase" evidence="8">
    <location>
        <begin position="1186"/>
        <end position="1562"/>
    </location>
</feature>
<evidence type="ECO:0000313" key="9">
    <source>
        <dbReference type="EMBL" id="KAK6589687.1"/>
    </source>
</evidence>
<feature type="binding site" evidence="4">
    <location>
        <position position="1467"/>
    </location>
    <ligand>
        <name>AMP</name>
        <dbReference type="ChEBI" id="CHEBI:456215"/>
    </ligand>
</feature>
<protein>
    <recommendedName>
        <fullName evidence="6">Phosphodiesterase</fullName>
        <ecNumber evidence="6">3.1.4.-</ecNumber>
    </recommendedName>
</protein>
<reference evidence="9 10" key="1">
    <citation type="submission" date="2023-10" db="EMBL/GenBank/DDBJ databases">
        <title>Comparative genomics analysis reveals potential genetic determinants of host preference in Cryptosporidium xiaoi.</title>
        <authorList>
            <person name="Xiao L."/>
            <person name="Li J."/>
        </authorList>
    </citation>
    <scope>NUCLEOTIDE SEQUENCE [LARGE SCALE GENOMIC DNA]</scope>
    <source>
        <strain evidence="9 10">52996</strain>
    </source>
</reference>
<feature type="region of interest" description="Disordered" evidence="7">
    <location>
        <begin position="36"/>
        <end position="56"/>
    </location>
</feature>
<dbReference type="EMBL" id="JAWDEY010000011">
    <property type="protein sequence ID" value="KAK6589687.1"/>
    <property type="molecule type" value="Genomic_DNA"/>
</dbReference>
<comment type="cofactor">
    <cofactor evidence="6">
        <name>a divalent metal cation</name>
        <dbReference type="ChEBI" id="CHEBI:60240"/>
    </cofactor>
    <text evidence="6">Binds 2 divalent metal cations per subunit. Site 1 may preferentially bind zinc ions, while site 2 has a preference for magnesium and/or manganese ions.</text>
</comment>
<dbReference type="SUPFAM" id="SSF109604">
    <property type="entry name" value="HD-domain/PDEase-like"/>
    <property type="match status" value="1"/>
</dbReference>
<dbReference type="Proteomes" id="UP001311799">
    <property type="component" value="Unassembled WGS sequence"/>
</dbReference>
<feature type="binding site" evidence="4">
    <location>
        <begin position="1273"/>
        <end position="1277"/>
    </location>
    <ligand>
        <name>AMP</name>
        <dbReference type="ChEBI" id="CHEBI:456215"/>
    </ligand>
</feature>
<name>A0AAV9XYD6_9CRYT</name>
<evidence type="ECO:0000259" key="8">
    <source>
        <dbReference type="PROSITE" id="PS51845"/>
    </source>
</evidence>
<keyword evidence="10" id="KW-1185">Reference proteome</keyword>
<gene>
    <name evidence="9" type="ORF">RS030_141</name>
</gene>
<evidence type="ECO:0000313" key="10">
    <source>
        <dbReference type="Proteomes" id="UP001311799"/>
    </source>
</evidence>
<dbReference type="PROSITE" id="PS51845">
    <property type="entry name" value="PDEASE_I_2"/>
    <property type="match status" value="1"/>
</dbReference>
<evidence type="ECO:0000256" key="2">
    <source>
        <dbReference type="ARBA" id="ARBA00022801"/>
    </source>
</evidence>
<dbReference type="PROSITE" id="PS00126">
    <property type="entry name" value="PDEASE_I_1"/>
    <property type="match status" value="1"/>
</dbReference>
<evidence type="ECO:0000256" key="5">
    <source>
        <dbReference type="PIRSR" id="PIRSR623088-3"/>
    </source>
</evidence>
<dbReference type="EC" id="3.1.4.-" evidence="6"/>
<dbReference type="PRINTS" id="PR00387">
    <property type="entry name" value="PDIESTERASE1"/>
</dbReference>
<dbReference type="GO" id="GO:0004114">
    <property type="term" value="F:3',5'-cyclic-nucleotide phosphodiesterase activity"/>
    <property type="evidence" value="ECO:0007669"/>
    <property type="project" value="InterPro"/>
</dbReference>
<accession>A0AAV9XYD6</accession>
<dbReference type="InterPro" id="IPR023088">
    <property type="entry name" value="PDEase"/>
</dbReference>
<evidence type="ECO:0000256" key="4">
    <source>
        <dbReference type="PIRSR" id="PIRSR623088-2"/>
    </source>
</evidence>
<dbReference type="Pfam" id="PF00233">
    <property type="entry name" value="PDEase_I"/>
    <property type="match status" value="1"/>
</dbReference>
<comment type="similarity">
    <text evidence="6">Belongs to the cyclic nucleotide phosphodiesterase family.</text>
</comment>
<feature type="binding site" evidence="4">
    <location>
        <position position="1314"/>
    </location>
    <ligand>
        <name>AMP</name>
        <dbReference type="ChEBI" id="CHEBI:456215"/>
    </ligand>
</feature>